<keyword evidence="2 4" id="KW-0378">Hydrolase</keyword>
<organism evidence="6 7">
    <name type="scientific">Lacipirellula parvula</name>
    <dbReference type="NCBI Taxonomy" id="2650471"/>
    <lineage>
        <taxon>Bacteria</taxon>
        <taxon>Pseudomonadati</taxon>
        <taxon>Planctomycetota</taxon>
        <taxon>Planctomycetia</taxon>
        <taxon>Pirellulales</taxon>
        <taxon>Lacipirellulaceae</taxon>
        <taxon>Lacipirellula</taxon>
    </lineage>
</organism>
<gene>
    <name evidence="6" type="ORF">PLANPX_3702</name>
</gene>
<dbReference type="RefSeq" id="WP_152099734.1">
    <property type="nucleotide sequence ID" value="NZ_AP021861.1"/>
</dbReference>
<feature type="domain" description="Nudix hydrolase" evidence="5">
    <location>
        <begin position="7"/>
        <end position="139"/>
    </location>
</feature>
<dbReference type="InterPro" id="IPR000086">
    <property type="entry name" value="NUDIX_hydrolase_dom"/>
</dbReference>
<dbReference type="PROSITE" id="PS51462">
    <property type="entry name" value="NUDIX"/>
    <property type="match status" value="1"/>
</dbReference>
<comment type="cofactor">
    <cofactor evidence="1">
        <name>Mg(2+)</name>
        <dbReference type="ChEBI" id="CHEBI:18420"/>
    </cofactor>
</comment>
<evidence type="ECO:0000256" key="3">
    <source>
        <dbReference type="ARBA" id="ARBA00022842"/>
    </source>
</evidence>
<accession>A0A5K7XBC3</accession>
<dbReference type="AlphaFoldDB" id="A0A5K7XBC3"/>
<dbReference type="Gene3D" id="3.90.79.10">
    <property type="entry name" value="Nucleoside Triphosphate Pyrophosphohydrolase"/>
    <property type="match status" value="1"/>
</dbReference>
<dbReference type="PRINTS" id="PR00502">
    <property type="entry name" value="NUDIXFAMILY"/>
</dbReference>
<evidence type="ECO:0000259" key="5">
    <source>
        <dbReference type="PROSITE" id="PS51462"/>
    </source>
</evidence>
<dbReference type="CDD" id="cd04685">
    <property type="entry name" value="NUDIX_Hydrolase"/>
    <property type="match status" value="1"/>
</dbReference>
<dbReference type="Proteomes" id="UP000326837">
    <property type="component" value="Chromosome"/>
</dbReference>
<sequence length="155" mass="17507">MPEKREISRDAARIVLISTSDRILLFEAKGHRGEHFWLTPGGGLEPGETFEDAARRELWEETGQLLEIGPQIWTRRHVYLWGDAECRQSEHFFVARTAQEAVNGANADSYILSHRWWSLEELAESDALFAPRRLPALLPPILAGDYPATAIDVGV</sequence>
<name>A0A5K7XBC3_9BACT</name>
<dbReference type="InterPro" id="IPR020084">
    <property type="entry name" value="NUDIX_hydrolase_CS"/>
</dbReference>
<keyword evidence="7" id="KW-1185">Reference proteome</keyword>
<reference evidence="7" key="1">
    <citation type="submission" date="2019-10" db="EMBL/GenBank/DDBJ databases">
        <title>Lacipirellula parvula gen. nov., sp. nov., representing a lineage of planctomycetes widespread in freshwater anoxic habitats, and description of the family Lacipirellulaceae.</title>
        <authorList>
            <person name="Dedysh S.N."/>
            <person name="Kulichevskaya I.S."/>
            <person name="Beletsky A.V."/>
            <person name="Rakitin A.L."/>
            <person name="Mardanov A.V."/>
            <person name="Ivanova A.A."/>
            <person name="Saltykova V.X."/>
            <person name="Rijpstra W.I.C."/>
            <person name="Sinninghe Damste J.S."/>
            <person name="Ravin N.V."/>
        </authorList>
    </citation>
    <scope>NUCLEOTIDE SEQUENCE [LARGE SCALE GENOMIC DNA]</scope>
    <source>
        <strain evidence="7">PX69</strain>
    </source>
</reference>
<evidence type="ECO:0000256" key="4">
    <source>
        <dbReference type="RuleBase" id="RU003476"/>
    </source>
</evidence>
<dbReference type="SUPFAM" id="SSF55811">
    <property type="entry name" value="Nudix"/>
    <property type="match status" value="1"/>
</dbReference>
<dbReference type="InterPro" id="IPR015797">
    <property type="entry name" value="NUDIX_hydrolase-like_dom_sf"/>
</dbReference>
<dbReference type="GO" id="GO:0016787">
    <property type="term" value="F:hydrolase activity"/>
    <property type="evidence" value="ECO:0007669"/>
    <property type="project" value="UniProtKB-KW"/>
</dbReference>
<evidence type="ECO:0000256" key="1">
    <source>
        <dbReference type="ARBA" id="ARBA00001946"/>
    </source>
</evidence>
<keyword evidence="3" id="KW-0460">Magnesium</keyword>
<dbReference type="InterPro" id="IPR020476">
    <property type="entry name" value="Nudix_hydrolase"/>
</dbReference>
<dbReference type="PANTHER" id="PTHR43046:SF12">
    <property type="entry name" value="GDP-MANNOSE MANNOSYL HYDROLASE"/>
    <property type="match status" value="1"/>
</dbReference>
<dbReference type="EMBL" id="AP021861">
    <property type="protein sequence ID" value="BBO34090.1"/>
    <property type="molecule type" value="Genomic_DNA"/>
</dbReference>
<dbReference type="PANTHER" id="PTHR43046">
    <property type="entry name" value="GDP-MANNOSE MANNOSYL HYDROLASE"/>
    <property type="match status" value="1"/>
</dbReference>
<proteinExistence type="inferred from homology"/>
<evidence type="ECO:0000313" key="6">
    <source>
        <dbReference type="EMBL" id="BBO34090.1"/>
    </source>
</evidence>
<dbReference type="KEGG" id="lpav:PLANPX_3702"/>
<comment type="similarity">
    <text evidence="4">Belongs to the Nudix hydrolase family.</text>
</comment>
<evidence type="ECO:0000256" key="2">
    <source>
        <dbReference type="ARBA" id="ARBA00022801"/>
    </source>
</evidence>
<protein>
    <recommendedName>
        <fullName evidence="5">Nudix hydrolase domain-containing protein</fullName>
    </recommendedName>
</protein>
<evidence type="ECO:0000313" key="7">
    <source>
        <dbReference type="Proteomes" id="UP000326837"/>
    </source>
</evidence>
<dbReference type="Pfam" id="PF00293">
    <property type="entry name" value="NUDIX"/>
    <property type="match status" value="1"/>
</dbReference>
<dbReference type="PROSITE" id="PS00893">
    <property type="entry name" value="NUDIX_BOX"/>
    <property type="match status" value="1"/>
</dbReference>